<dbReference type="RefSeq" id="WP_138189999.1">
    <property type="nucleotide sequence ID" value="NZ_VBWP01000001.1"/>
</dbReference>
<keyword evidence="3" id="KW-1185">Reference proteome</keyword>
<gene>
    <name evidence="2" type="ORF">FEZ08_01865</name>
</gene>
<comment type="caution">
    <text evidence="2">The sequence shown here is derived from an EMBL/GenBank/DDBJ whole genome shotgun (WGS) entry which is preliminary data.</text>
</comment>
<protein>
    <submittedName>
        <fullName evidence="2">GNAT family N-acetyltransferase</fullName>
    </submittedName>
</protein>
<dbReference type="GO" id="GO:1990189">
    <property type="term" value="F:protein N-terminal-serine acetyltransferase activity"/>
    <property type="evidence" value="ECO:0007669"/>
    <property type="project" value="TreeGrafter"/>
</dbReference>
<dbReference type="PROSITE" id="PS51186">
    <property type="entry name" value="GNAT"/>
    <property type="match status" value="1"/>
</dbReference>
<sequence>MSSYNEVLAEHRYLESERLHLRPAHLDDAPALFAMSQSAEFLRYMTWSADRDLAGAERRLASYYIGAPLGKYAVELKATGACIGFVDLHFFDEVARSAEIGYLLNPEFQGHCYVTEACKCLLALGFEVLDLVRISARCDVRNEASLAVMERIGMQREALMRRQEFCKDEFCDMLHYSILDTDYFG</sequence>
<dbReference type="InParanoid" id="A0A5R8QI75"/>
<dbReference type="GO" id="GO:0008999">
    <property type="term" value="F:protein-N-terminal-alanine acetyltransferase activity"/>
    <property type="evidence" value="ECO:0007669"/>
    <property type="project" value="TreeGrafter"/>
</dbReference>
<evidence type="ECO:0000313" key="3">
    <source>
        <dbReference type="Proteomes" id="UP000306912"/>
    </source>
</evidence>
<dbReference type="Proteomes" id="UP000306912">
    <property type="component" value="Unassembled WGS sequence"/>
</dbReference>
<dbReference type="EMBL" id="VBWP01000001">
    <property type="protein sequence ID" value="TLG77390.1"/>
    <property type="molecule type" value="Genomic_DNA"/>
</dbReference>
<dbReference type="InterPro" id="IPR000182">
    <property type="entry name" value="GNAT_dom"/>
</dbReference>
<evidence type="ECO:0000313" key="2">
    <source>
        <dbReference type="EMBL" id="TLG77390.1"/>
    </source>
</evidence>
<keyword evidence="2" id="KW-0808">Transferase</keyword>
<dbReference type="GO" id="GO:0005737">
    <property type="term" value="C:cytoplasm"/>
    <property type="evidence" value="ECO:0007669"/>
    <property type="project" value="TreeGrafter"/>
</dbReference>
<dbReference type="InterPro" id="IPR051908">
    <property type="entry name" value="Ribosomal_N-acetyltransferase"/>
</dbReference>
<feature type="domain" description="N-acetyltransferase" evidence="1">
    <location>
        <begin position="19"/>
        <end position="181"/>
    </location>
</feature>
<reference evidence="2 3" key="1">
    <citation type="submission" date="2019-05" db="EMBL/GenBank/DDBJ databases">
        <title>Culicoidintestinum kansasii gen. nov., sp. nov. from the gastrointestinal tract of the biting midge, Culicoides sonorensis.</title>
        <authorList>
            <person name="Neupane S."/>
            <person name="Ghosh A."/>
            <person name="Gunther S."/>
            <person name="Martin K."/>
            <person name="Zurek L."/>
        </authorList>
    </citation>
    <scope>NUCLEOTIDE SEQUENCE [LARGE SCALE GENOMIC DNA]</scope>
    <source>
        <strain evidence="2 3">CS-1</strain>
    </source>
</reference>
<dbReference type="Gene3D" id="3.40.630.30">
    <property type="match status" value="1"/>
</dbReference>
<dbReference type="PANTHER" id="PTHR43441:SF11">
    <property type="entry name" value="RIBOSOMAL-PROTEIN-SERINE ACETYLTRANSFERASE"/>
    <property type="match status" value="1"/>
</dbReference>
<proteinExistence type="predicted"/>
<dbReference type="PANTHER" id="PTHR43441">
    <property type="entry name" value="RIBOSOMAL-PROTEIN-SERINE ACETYLTRANSFERASE"/>
    <property type="match status" value="1"/>
</dbReference>
<dbReference type="OrthoDB" id="9798081at2"/>
<name>A0A5R8QI75_9FIRM</name>
<dbReference type="FunCoup" id="A0A5R8QI75">
    <property type="interactions" value="2"/>
</dbReference>
<accession>A0A5R8QI75</accession>
<dbReference type="InterPro" id="IPR016181">
    <property type="entry name" value="Acyl_CoA_acyltransferase"/>
</dbReference>
<dbReference type="Pfam" id="PF13302">
    <property type="entry name" value="Acetyltransf_3"/>
    <property type="match status" value="1"/>
</dbReference>
<dbReference type="AlphaFoldDB" id="A0A5R8QI75"/>
<dbReference type="SUPFAM" id="SSF55729">
    <property type="entry name" value="Acyl-CoA N-acyltransferases (Nat)"/>
    <property type="match status" value="1"/>
</dbReference>
<organism evidence="2 3">
    <name type="scientific">Culicoidibacter larvae</name>
    <dbReference type="NCBI Taxonomy" id="2579976"/>
    <lineage>
        <taxon>Bacteria</taxon>
        <taxon>Bacillati</taxon>
        <taxon>Bacillota</taxon>
        <taxon>Culicoidibacteria</taxon>
        <taxon>Culicoidibacterales</taxon>
        <taxon>Culicoidibacteraceae</taxon>
        <taxon>Culicoidibacter</taxon>
    </lineage>
</organism>
<evidence type="ECO:0000259" key="1">
    <source>
        <dbReference type="PROSITE" id="PS51186"/>
    </source>
</evidence>